<dbReference type="RefSeq" id="WP_185846003.1">
    <property type="nucleotide sequence ID" value="NZ_QHKI01000144.1"/>
</dbReference>
<feature type="domain" description="GmrSD restriction endonucleases N-terminal" evidence="2">
    <location>
        <begin position="13"/>
        <end position="233"/>
    </location>
</feature>
<reference evidence="3 4" key="1">
    <citation type="submission" date="2018-05" db="EMBL/GenBank/DDBJ databases">
        <title>Evolution of GPA BGCs.</title>
        <authorList>
            <person name="Waglechner N."/>
            <person name="Wright G.D."/>
        </authorList>
    </citation>
    <scope>NUCLEOTIDE SEQUENCE [LARGE SCALE GENOMIC DNA]</scope>
    <source>
        <strain evidence="3 4">A82846</strain>
    </source>
</reference>
<comment type="caution">
    <text evidence="3">The sequence shown here is derived from an EMBL/GenBank/DDBJ whole genome shotgun (WGS) entry which is preliminary data.</text>
</comment>
<feature type="compositionally biased region" description="Polar residues" evidence="1">
    <location>
        <begin position="517"/>
        <end position="537"/>
    </location>
</feature>
<sequence>MADAPIGGRAYTVEQLFSEHRFGLDYYQREYTWSREDVKSLLNDLVRRFHASWKPTDGRAATTQYGPYFLGPIVYFENESITYLVDGQQRVTTLHMLLIYIRGLLKDQEADDDISELEKLISKVKHGRRTFSVDIPERSPLLTSLFRGKPYVLPPNPTPSVRNLYERILDLDEDFPVELRDDALLHFLDWLLGRVCLVGIRALSRDHGWEIFETMNDRGARLSPVDLLKSFLLSRSEHGQPALNKKWREMLTHLSAHQSRTPSDFIKTFLVAKYSDLDDDRLAIETAAHEWVRNHAADMGLVTADDFHAFVEKNICGLAQTYGMLVAAGQTRDVTLEHVYYNATNGLSLQLILILAAITPDDDRIAVKDKARLIASFLDLVYVRKLVNGNVTQAKELAGDIYALVPKVRVANSFADLTALLSAEIANLEDDFTGIATFGLRPDNKPQVRYLLSRITAFLEVECGQPNRTEEYLDKQRPYEVEHIWANKFERYQHEGRVAQGISALGSHGTERDSRPSLRSSHPPQLNSRSHAQCLNR</sequence>
<evidence type="ECO:0000313" key="4">
    <source>
        <dbReference type="Proteomes" id="UP000287547"/>
    </source>
</evidence>
<feature type="non-terminal residue" evidence="3">
    <location>
        <position position="537"/>
    </location>
</feature>
<name>A0A428XSN5_KIBAR</name>
<evidence type="ECO:0000313" key="3">
    <source>
        <dbReference type="EMBL" id="RSM58310.1"/>
    </source>
</evidence>
<feature type="region of interest" description="Disordered" evidence="1">
    <location>
        <begin position="506"/>
        <end position="537"/>
    </location>
</feature>
<proteinExistence type="predicted"/>
<accession>A0A428XSN5</accession>
<dbReference type="PANTHER" id="PTHR35149">
    <property type="entry name" value="SLL5132 PROTEIN"/>
    <property type="match status" value="1"/>
</dbReference>
<evidence type="ECO:0000256" key="1">
    <source>
        <dbReference type="SAM" id="MobiDB-lite"/>
    </source>
</evidence>
<dbReference type="Pfam" id="PF03235">
    <property type="entry name" value="GmrSD_N"/>
    <property type="match status" value="1"/>
</dbReference>
<gene>
    <name evidence="3" type="ORF">DMH04_56235</name>
</gene>
<protein>
    <recommendedName>
        <fullName evidence="2">GmrSD restriction endonucleases N-terminal domain-containing protein</fullName>
    </recommendedName>
</protein>
<dbReference type="EMBL" id="QHKI01000144">
    <property type="protein sequence ID" value="RSM58310.1"/>
    <property type="molecule type" value="Genomic_DNA"/>
</dbReference>
<dbReference type="PANTHER" id="PTHR35149:SF2">
    <property type="entry name" value="DUF262 DOMAIN-CONTAINING PROTEIN"/>
    <property type="match status" value="1"/>
</dbReference>
<organism evidence="3 4">
    <name type="scientific">Kibdelosporangium aridum</name>
    <dbReference type="NCBI Taxonomy" id="2030"/>
    <lineage>
        <taxon>Bacteria</taxon>
        <taxon>Bacillati</taxon>
        <taxon>Actinomycetota</taxon>
        <taxon>Actinomycetes</taxon>
        <taxon>Pseudonocardiales</taxon>
        <taxon>Pseudonocardiaceae</taxon>
        <taxon>Kibdelosporangium</taxon>
    </lineage>
</organism>
<evidence type="ECO:0000259" key="2">
    <source>
        <dbReference type="Pfam" id="PF03235"/>
    </source>
</evidence>
<dbReference type="InterPro" id="IPR004919">
    <property type="entry name" value="GmrSD_N"/>
</dbReference>
<dbReference type="Proteomes" id="UP000287547">
    <property type="component" value="Unassembled WGS sequence"/>
</dbReference>
<dbReference type="AlphaFoldDB" id="A0A428XSN5"/>